<dbReference type="AlphaFoldDB" id="A0A0A9WRC2"/>
<dbReference type="PANTHER" id="PTHR33936:SF24">
    <property type="entry name" value="C2H2-TYPE DOMAIN-CONTAINING PROTEIN"/>
    <property type="match status" value="1"/>
</dbReference>
<dbReference type="PROSITE" id="PS00028">
    <property type="entry name" value="ZINC_FINGER_C2H2_1"/>
    <property type="match status" value="1"/>
</dbReference>
<keyword evidence="1" id="KW-0479">Metal-binding</keyword>
<proteinExistence type="predicted"/>
<gene>
    <name evidence="5" type="primary">E4f1</name>
    <name evidence="5" type="ORF">CM83_49486</name>
</gene>
<dbReference type="PROSITE" id="PS50966">
    <property type="entry name" value="ZF_SWIM"/>
    <property type="match status" value="1"/>
</dbReference>
<organism evidence="5">
    <name type="scientific">Lygus hesperus</name>
    <name type="common">Western plant bug</name>
    <dbReference type="NCBI Taxonomy" id="30085"/>
    <lineage>
        <taxon>Eukaryota</taxon>
        <taxon>Metazoa</taxon>
        <taxon>Ecdysozoa</taxon>
        <taxon>Arthropoda</taxon>
        <taxon>Hexapoda</taxon>
        <taxon>Insecta</taxon>
        <taxon>Pterygota</taxon>
        <taxon>Neoptera</taxon>
        <taxon>Paraneoptera</taxon>
        <taxon>Hemiptera</taxon>
        <taxon>Heteroptera</taxon>
        <taxon>Panheteroptera</taxon>
        <taxon>Cimicomorpha</taxon>
        <taxon>Miridae</taxon>
        <taxon>Mirini</taxon>
        <taxon>Lygus</taxon>
    </lineage>
</organism>
<dbReference type="SMART" id="SM00355">
    <property type="entry name" value="ZnF_C2H2"/>
    <property type="match status" value="3"/>
</dbReference>
<reference evidence="5" key="1">
    <citation type="journal article" date="2014" name="PLoS ONE">
        <title>Transcriptome-Based Identification of ABC Transporters in the Western Tarnished Plant Bug Lygus hesperus.</title>
        <authorList>
            <person name="Hull J.J."/>
            <person name="Chaney K."/>
            <person name="Geib S.M."/>
            <person name="Fabrick J.A."/>
            <person name="Brent C.S."/>
            <person name="Walsh D."/>
            <person name="Lavine L.C."/>
        </authorList>
    </citation>
    <scope>NUCLEOTIDE SEQUENCE</scope>
</reference>
<keyword evidence="1" id="KW-0863">Zinc-finger</keyword>
<dbReference type="InterPro" id="IPR036236">
    <property type="entry name" value="Znf_C2H2_sf"/>
</dbReference>
<dbReference type="EMBL" id="GBHO01033633">
    <property type="protein sequence ID" value="JAG09971.1"/>
    <property type="molecule type" value="Transcribed_RNA"/>
</dbReference>
<dbReference type="Gene3D" id="3.30.160.60">
    <property type="entry name" value="Classic Zinc Finger"/>
    <property type="match status" value="1"/>
</dbReference>
<dbReference type="InterPro" id="IPR052797">
    <property type="entry name" value="RegFact_GeneExpr_CellDeath"/>
</dbReference>
<evidence type="ECO:0000259" key="3">
    <source>
        <dbReference type="PROSITE" id="PS50157"/>
    </source>
</evidence>
<protein>
    <submittedName>
        <fullName evidence="5">Transcription factor E4F1</fullName>
    </submittedName>
</protein>
<evidence type="ECO:0000256" key="1">
    <source>
        <dbReference type="PROSITE-ProRule" id="PRU00042"/>
    </source>
</evidence>
<dbReference type="InterPro" id="IPR013087">
    <property type="entry name" value="Znf_C2H2_type"/>
</dbReference>
<feature type="domain" description="SWIM-type" evidence="4">
    <location>
        <begin position="604"/>
        <end position="654"/>
    </location>
</feature>
<reference evidence="5" key="2">
    <citation type="submission" date="2014-07" db="EMBL/GenBank/DDBJ databases">
        <authorList>
            <person name="Hull J."/>
        </authorList>
    </citation>
    <scope>NUCLEOTIDE SEQUENCE</scope>
</reference>
<accession>A0A0A9WRC2</accession>
<dbReference type="PROSITE" id="PS50157">
    <property type="entry name" value="ZINC_FINGER_C2H2_2"/>
    <property type="match status" value="2"/>
</dbReference>
<sequence>MEIISTALPCPDCTKTFPDQVTLNIHNRRNHQARSFECFHCNYTTKFKFGLARHMKVHSNFNRSKQVHRRRRNLDAPSLNCPLCSVFHCFERNEMVEHYIQVHDVKVVEKSLEFRNFEEFLQWKRETEVTGSFRFVLKSKYKSLSTKTSWFRCFRDGYFKPKGEGKRRLKMKGSCKTNSVCPCSLRVVTSYDTEAVKVTYVSQHAGHDVDVGMLNLTKEEKFSIAEKLSQSVPFDVILDSIRETLTGPESSRIHLITRKDLFNIKESFRLNVGRLQEDDRTSVDAWVRSVGDHSNVVRFYKPQSVLIPEHPELLEEDFVLILSYDSQIEMLSKFGPQCVCFEGTDGTNLYDFELTTLLVKDGKSLGFPCAFLLSNRSDTVMITHFLTVIKYLLPSPFAPEVLMSDTSEIYYNGWCATMPQPEHWLFCQRHVDEAWRKNLWKMGDANKRSMVYMLLRPAMNEPDENTFLELLEAAMAELAKDSALADFLRYFSCTYGNNVRAWAFCYRKSLGIDSNMLLESMAKVYKYIYLAGKEVYRLDKGIIALLRYVRDKLNGQSDAQTRGKLMPRIIAIRERHDNSLDMDPTIIPSENSWLISSESHAGMYEVTKTGNLCNNCEDRCDDCGTCLHEYRCTCVDSMKSNFCKHIHRIVAYINQMKPTGSSGGVDLTSESASELDQEDDLDNKRETISQPTREPSYDLERARTSVIQTFTALAQSAQNLEEIDLIKKTIAPIPLIMQAGRSGLVSKPIANPNNVNPCANIKNRCTQPKTKIVKRRITPTR</sequence>
<dbReference type="SUPFAM" id="SSF57667">
    <property type="entry name" value="beta-beta-alpha zinc fingers"/>
    <property type="match status" value="1"/>
</dbReference>
<evidence type="ECO:0000256" key="2">
    <source>
        <dbReference type="SAM" id="MobiDB-lite"/>
    </source>
</evidence>
<dbReference type="GO" id="GO:0008270">
    <property type="term" value="F:zinc ion binding"/>
    <property type="evidence" value="ECO:0007669"/>
    <property type="project" value="UniProtKB-KW"/>
</dbReference>
<keyword evidence="1" id="KW-0862">Zinc</keyword>
<evidence type="ECO:0000313" key="5">
    <source>
        <dbReference type="EMBL" id="JAG09971.1"/>
    </source>
</evidence>
<feature type="domain" description="C2H2-type" evidence="3">
    <location>
        <begin position="8"/>
        <end position="36"/>
    </location>
</feature>
<dbReference type="InterPro" id="IPR007527">
    <property type="entry name" value="Znf_SWIM"/>
</dbReference>
<evidence type="ECO:0000259" key="4">
    <source>
        <dbReference type="PROSITE" id="PS50966"/>
    </source>
</evidence>
<dbReference type="PANTHER" id="PTHR33936">
    <property type="entry name" value="PROTEIN CBG17840"/>
    <property type="match status" value="1"/>
</dbReference>
<name>A0A0A9WRC2_LYGHE</name>
<feature type="region of interest" description="Disordered" evidence="2">
    <location>
        <begin position="661"/>
        <end position="697"/>
    </location>
</feature>
<feature type="domain" description="C2H2-type" evidence="3">
    <location>
        <begin position="36"/>
        <end position="63"/>
    </location>
</feature>